<evidence type="ECO:0000256" key="5">
    <source>
        <dbReference type="SAM" id="Coils"/>
    </source>
</evidence>
<organism evidence="9 10">
    <name type="scientific">Abeliophyllum distichum</name>
    <dbReference type="NCBI Taxonomy" id="126358"/>
    <lineage>
        <taxon>Eukaryota</taxon>
        <taxon>Viridiplantae</taxon>
        <taxon>Streptophyta</taxon>
        <taxon>Embryophyta</taxon>
        <taxon>Tracheophyta</taxon>
        <taxon>Spermatophyta</taxon>
        <taxon>Magnoliopsida</taxon>
        <taxon>eudicotyledons</taxon>
        <taxon>Gunneridae</taxon>
        <taxon>Pentapetalae</taxon>
        <taxon>asterids</taxon>
        <taxon>lamiids</taxon>
        <taxon>Lamiales</taxon>
        <taxon>Oleaceae</taxon>
        <taxon>Forsythieae</taxon>
        <taxon>Abeliophyllum</taxon>
    </lineage>
</organism>
<comment type="subcellular location">
    <subcellularLocation>
        <location evidence="1">Membrane</location>
        <topology evidence="1">Single-pass membrane protein</topology>
    </subcellularLocation>
</comment>
<dbReference type="AlphaFoldDB" id="A0ABD1PAW7"/>
<keyword evidence="5" id="KW-0175">Coiled coil</keyword>
<evidence type="ECO:0000256" key="7">
    <source>
        <dbReference type="SAM" id="Phobius"/>
    </source>
</evidence>
<keyword evidence="2 7" id="KW-0812">Transmembrane</keyword>
<gene>
    <name evidence="9" type="ORF">Adt_44461</name>
</gene>
<evidence type="ECO:0000256" key="4">
    <source>
        <dbReference type="ARBA" id="ARBA00023136"/>
    </source>
</evidence>
<dbReference type="GO" id="GO:0080115">
    <property type="term" value="F:myosin XI tail binding"/>
    <property type="evidence" value="ECO:0007669"/>
    <property type="project" value="UniProtKB-ARBA"/>
</dbReference>
<dbReference type="PANTHER" id="PTHR31448:SF32">
    <property type="entry name" value="MYOSIN-BINDING PROTEIN 1"/>
    <property type="match status" value="1"/>
</dbReference>
<dbReference type="Pfam" id="PF04576">
    <property type="entry name" value="Zein-binding"/>
    <property type="match status" value="1"/>
</dbReference>
<dbReference type="PANTHER" id="PTHR31448">
    <property type="entry name" value="MYOSIN-BINDING PROTEIN 2"/>
    <property type="match status" value="1"/>
</dbReference>
<accession>A0ABD1PAW7</accession>
<feature type="region of interest" description="Disordered" evidence="6">
    <location>
        <begin position="774"/>
        <end position="803"/>
    </location>
</feature>
<name>A0ABD1PAW7_9LAMI</name>
<keyword evidence="4 7" id="KW-0472">Membrane</keyword>
<dbReference type="InterPro" id="IPR039306">
    <property type="entry name" value="MYOB"/>
</dbReference>
<dbReference type="EMBL" id="JBFOLK010000014">
    <property type="protein sequence ID" value="KAL2461041.1"/>
    <property type="molecule type" value="Genomic_DNA"/>
</dbReference>
<feature type="transmembrane region" description="Helical" evidence="7">
    <location>
        <begin position="30"/>
        <end position="50"/>
    </location>
</feature>
<evidence type="ECO:0000313" key="9">
    <source>
        <dbReference type="EMBL" id="KAL2461041.1"/>
    </source>
</evidence>
<keyword evidence="3 7" id="KW-1133">Transmembrane helix</keyword>
<comment type="caution">
    <text evidence="9">The sequence shown here is derived from an EMBL/GenBank/DDBJ whole genome shotgun (WGS) entry which is preliminary data.</text>
</comment>
<dbReference type="Proteomes" id="UP001604336">
    <property type="component" value="Unassembled WGS sequence"/>
</dbReference>
<proteinExistence type="predicted"/>
<evidence type="ECO:0000256" key="3">
    <source>
        <dbReference type="ARBA" id="ARBA00022989"/>
    </source>
</evidence>
<feature type="domain" description="GTD-binding" evidence="8">
    <location>
        <begin position="571"/>
        <end position="669"/>
    </location>
</feature>
<feature type="coiled-coil region" evidence="5">
    <location>
        <begin position="644"/>
        <end position="678"/>
    </location>
</feature>
<evidence type="ECO:0000259" key="8">
    <source>
        <dbReference type="PROSITE" id="PS51775"/>
    </source>
</evidence>
<dbReference type="PROSITE" id="PS51775">
    <property type="entry name" value="GTD_BINDING"/>
    <property type="match status" value="1"/>
</dbReference>
<reference evidence="10" key="1">
    <citation type="submission" date="2024-07" db="EMBL/GenBank/DDBJ databases">
        <title>Two chromosome-level genome assemblies of Korean endemic species Abeliophyllum distichum and Forsythia ovata (Oleaceae).</title>
        <authorList>
            <person name="Jang H."/>
        </authorList>
    </citation>
    <scope>NUCLEOTIDE SEQUENCE [LARGE SCALE GENOMIC DNA]</scope>
</reference>
<keyword evidence="10" id="KW-1185">Reference proteome</keyword>
<protein>
    <submittedName>
        <fullName evidence="9">Myosin-binding protein 1</fullName>
    </submittedName>
</protein>
<evidence type="ECO:0000256" key="2">
    <source>
        <dbReference type="ARBA" id="ARBA00022692"/>
    </source>
</evidence>
<sequence>MDSRGTPTVKFQQKVYPSIATALVRAVHEWLLIFMLFIDAGFSYLVTRFARYCQLQIPCLLCSRIDHVLGNERVGFHWDLMCHKHKLKISSLILCHLHDNLVDVHGTCESCFFSFATINKSNAETYRLLVGKLGAKPHHGLDQGSLSWEHDICSSDMRKCSCCNEKLIPASYAKKLIQTKSINSEDAEFNAPLSEAAAPNRNELKEIKDASSNFHHLRNNDADPLSHVEYSKINVTSDSEPETSFIDDESSCAVIRKMESPDIDLAAKYVQREPLVIARADNDDADPLSHVEYAKINVTSDIESETPFCDDESTCALICKMESSDKDVAAEYVQPEPPIISLSDNPDPDKLIYPASSTKLSLSELDANNSCCNTRSESPIGHHGLEELNWQQADHKNDDMVPSEFIISDKVLQLPKVSGTQSYESKETDAKPMSALEREVTLEGGETSSCKVTPLQQMMTNSLDLSDAYKLAVGTKGRQLSGRLLEQQRSMKDSERASEDVKLLLSQISSRGIDLSLNDMSPRVSANSDDFKSFDASNAIGMQILQRISLERNESNISLDGSTVSEIEGESVIDRLTRQVEHDKKVIGALYKELEEERNASAVAANQAMSMITRLQEEKAALYMEALQCLRMTEEQAEYEGEALQKANDLLAEKEKEIQDLEAELELHKNKLGDVSSLGHFVMPSPESGASKLKAAQLDSNCTEFNTTAFHSSIDDKFDVIYRIVEALKLFGDKDVNTSGEVEDEKQYILRCLKQLEEKLNLFSKNEVYSEMTGVDNSAEEGGGVSGSKELEYREVSQENGGM</sequence>
<dbReference type="InterPro" id="IPR007656">
    <property type="entry name" value="GTD-bd"/>
</dbReference>
<evidence type="ECO:0000256" key="1">
    <source>
        <dbReference type="ARBA" id="ARBA00004167"/>
    </source>
</evidence>
<dbReference type="GO" id="GO:0016020">
    <property type="term" value="C:membrane"/>
    <property type="evidence" value="ECO:0007669"/>
    <property type="project" value="UniProtKB-SubCell"/>
</dbReference>
<evidence type="ECO:0000256" key="6">
    <source>
        <dbReference type="SAM" id="MobiDB-lite"/>
    </source>
</evidence>
<evidence type="ECO:0000313" key="10">
    <source>
        <dbReference type="Proteomes" id="UP001604336"/>
    </source>
</evidence>